<name>A0A143PQ19_LUTPR</name>
<dbReference type="PANTHER" id="PTHR46425">
    <property type="entry name" value="TRANSCRIPTION TERMINATION FACTOR RHO"/>
    <property type="match status" value="1"/>
</dbReference>
<gene>
    <name evidence="14" type="primary">rho_1</name>
    <name evidence="9" type="synonym">rho</name>
    <name evidence="14" type="ORF">LuPra_03699</name>
</gene>
<dbReference type="Pfam" id="PF00006">
    <property type="entry name" value="ATP-synt_ab"/>
    <property type="match status" value="1"/>
</dbReference>
<dbReference type="InterPro" id="IPR036269">
    <property type="entry name" value="Rho_N_sf"/>
</dbReference>
<dbReference type="InterPro" id="IPR011129">
    <property type="entry name" value="CSD"/>
</dbReference>
<dbReference type="GO" id="GO:0005829">
    <property type="term" value="C:cytosol"/>
    <property type="evidence" value="ECO:0007669"/>
    <property type="project" value="UniProtKB-ARBA"/>
</dbReference>
<evidence type="ECO:0000256" key="9">
    <source>
        <dbReference type="HAMAP-Rule" id="MF_01884"/>
    </source>
</evidence>
<dbReference type="STRING" id="1855912.LuPra_03699"/>
<dbReference type="InterPro" id="IPR011113">
    <property type="entry name" value="Rho_RNA-bd"/>
</dbReference>
<evidence type="ECO:0000256" key="5">
    <source>
        <dbReference type="ARBA" id="ARBA00022840"/>
    </source>
</evidence>
<keyword evidence="15" id="KW-1185">Reference proteome</keyword>
<proteinExistence type="inferred from homology"/>
<evidence type="ECO:0000256" key="4">
    <source>
        <dbReference type="ARBA" id="ARBA00022806"/>
    </source>
</evidence>
<dbReference type="Gene3D" id="1.10.720.10">
    <property type="match status" value="1"/>
</dbReference>
<dbReference type="CDD" id="cd04459">
    <property type="entry name" value="Rho_CSD"/>
    <property type="match status" value="1"/>
</dbReference>
<keyword evidence="3 9" id="KW-0378">Hydrolase</keyword>
<dbReference type="SMART" id="SM00357">
    <property type="entry name" value="CSP"/>
    <property type="match status" value="1"/>
</dbReference>
<dbReference type="PATRIC" id="fig|1813736.3.peg.3907"/>
<dbReference type="InterPro" id="IPR011112">
    <property type="entry name" value="Rho-like_N"/>
</dbReference>
<sequence>MAPAQKRSGGRRGPRPSGPRRPVNDIPDVANDPPLDLPPEGSEASLRIGQLKEMTIQSLMQVAQDLGVIGATGLRKQELIFQILKAQTEQSGFIFSEGVLEVLPDGFGFLRAPDYNYLAGPDDIYVSPSQIRKFDLQTGDTVSGQIRPPKDGERYFALIKVEAVNFEAPEFARNKIFFENLTPLYPQARFSLETAKDNLSARVLDLMTPIGKGQRGLIVAPPRTGKTMLLQNIAQSVVQNHPEVYLIVLLIDERPEEVTDMQRSVRGEVISSTFDEPAQRHVQVAEMVIEKAKRLVEHKKDVLILLDSITRLARAYNSVVPPSGKVLSGGVDSNALQKPKRFFGAARNIEEGGSLTIIATALVDTGSRMDEVIFEEFKGTGNMEIHLDRKLVDKRVFPAIDIQKSGTRKEELLIPKDDLNRIWVLRKVINPLSPTEAMELLIDKLAKAGSNADFLNAMHKP</sequence>
<dbReference type="GO" id="GO:0006353">
    <property type="term" value="P:DNA-templated transcription termination"/>
    <property type="evidence" value="ECO:0007669"/>
    <property type="project" value="UniProtKB-UniRule"/>
</dbReference>
<evidence type="ECO:0000256" key="11">
    <source>
        <dbReference type="PROSITE-ProRule" id="PRU01203"/>
    </source>
</evidence>
<dbReference type="AlphaFoldDB" id="A0A143PQ19"/>
<comment type="similarity">
    <text evidence="9 11">Belongs to the Rho family.</text>
</comment>
<keyword evidence="2 9" id="KW-0547">Nucleotide-binding</keyword>
<dbReference type="Pfam" id="PF07498">
    <property type="entry name" value="Rho_N"/>
    <property type="match status" value="1"/>
</dbReference>
<comment type="function">
    <text evidence="9">Facilitates transcription termination by a mechanism that involves Rho binding to the nascent RNA, activation of Rho's RNA-dependent ATPase activity, and release of the mRNA from the DNA template.</text>
</comment>
<evidence type="ECO:0000256" key="1">
    <source>
        <dbReference type="ARBA" id="ARBA00022472"/>
    </source>
</evidence>
<dbReference type="GO" id="GO:0016787">
    <property type="term" value="F:hydrolase activity"/>
    <property type="evidence" value="ECO:0007669"/>
    <property type="project" value="UniProtKB-KW"/>
</dbReference>
<evidence type="ECO:0000313" key="15">
    <source>
        <dbReference type="Proteomes" id="UP000076079"/>
    </source>
</evidence>
<dbReference type="KEGG" id="abac:LuPra_03699"/>
<evidence type="ECO:0000256" key="3">
    <source>
        <dbReference type="ARBA" id="ARBA00022801"/>
    </source>
</evidence>
<protein>
    <recommendedName>
        <fullName evidence="9 10">Transcription termination factor Rho</fullName>
        <ecNumber evidence="9 10">3.6.4.-</ecNumber>
    </recommendedName>
    <alternativeName>
        <fullName evidence="9">ATP-dependent helicase Rho</fullName>
    </alternativeName>
</protein>
<evidence type="ECO:0000256" key="8">
    <source>
        <dbReference type="ARBA" id="ARBA00023163"/>
    </source>
</evidence>
<dbReference type="HAMAP" id="MF_01884">
    <property type="entry name" value="Rho"/>
    <property type="match status" value="1"/>
</dbReference>
<dbReference type="NCBIfam" id="TIGR00767">
    <property type="entry name" value="rho"/>
    <property type="match status" value="1"/>
</dbReference>
<dbReference type="FunFam" id="3.40.50.300:FF:000072">
    <property type="entry name" value="Transcription termination factor Rho"/>
    <property type="match status" value="1"/>
</dbReference>
<dbReference type="SUPFAM" id="SSF50249">
    <property type="entry name" value="Nucleic acid-binding proteins"/>
    <property type="match status" value="1"/>
</dbReference>
<evidence type="ECO:0000256" key="2">
    <source>
        <dbReference type="ARBA" id="ARBA00022741"/>
    </source>
</evidence>
<keyword evidence="5 9" id="KW-0067">ATP-binding</keyword>
<accession>A0A143PQ19</accession>
<dbReference type="SMART" id="SM00959">
    <property type="entry name" value="Rho_N"/>
    <property type="match status" value="1"/>
</dbReference>
<dbReference type="SUPFAM" id="SSF52540">
    <property type="entry name" value="P-loop containing nucleoside triphosphate hydrolases"/>
    <property type="match status" value="1"/>
</dbReference>
<dbReference type="FunFam" id="2.40.50.140:FF:000010">
    <property type="entry name" value="Transcription termination factor Rho"/>
    <property type="match status" value="1"/>
</dbReference>
<dbReference type="InterPro" id="IPR000194">
    <property type="entry name" value="ATPase_F1/V1/A1_a/bsu_nucl-bd"/>
</dbReference>
<dbReference type="NCBIfam" id="NF006886">
    <property type="entry name" value="PRK09376.1"/>
    <property type="match status" value="1"/>
</dbReference>
<dbReference type="GO" id="GO:0005524">
    <property type="term" value="F:ATP binding"/>
    <property type="evidence" value="ECO:0007669"/>
    <property type="project" value="UniProtKB-UniRule"/>
</dbReference>
<keyword evidence="7 9" id="KW-0805">Transcription regulation</keyword>
<reference evidence="14 15" key="1">
    <citation type="journal article" date="2016" name="Genome Announc.">
        <title>First Complete Genome Sequence of a Subdivision 6 Acidobacterium Strain.</title>
        <authorList>
            <person name="Huang S."/>
            <person name="Vieira S."/>
            <person name="Bunk B."/>
            <person name="Riedel T."/>
            <person name="Sproer C."/>
            <person name="Overmann J."/>
        </authorList>
    </citation>
    <scope>NUCLEOTIDE SEQUENCE [LARGE SCALE GENOMIC DNA]</scope>
    <source>
        <strain evidence="15">DSM 100886 HEG_-6_39</strain>
    </source>
</reference>
<dbReference type="InterPro" id="IPR003593">
    <property type="entry name" value="AAA+_ATPase"/>
</dbReference>
<dbReference type="GO" id="GO:0008186">
    <property type="term" value="F:ATP-dependent activity, acting on RNA"/>
    <property type="evidence" value="ECO:0007669"/>
    <property type="project" value="UniProtKB-UniRule"/>
</dbReference>
<evidence type="ECO:0000256" key="12">
    <source>
        <dbReference type="SAM" id="MobiDB-lite"/>
    </source>
</evidence>
<evidence type="ECO:0000259" key="13">
    <source>
        <dbReference type="PROSITE" id="PS51856"/>
    </source>
</evidence>
<comment type="subunit">
    <text evidence="9">Homohexamer. The homohexamer assembles into an open ring structure.</text>
</comment>
<evidence type="ECO:0000256" key="7">
    <source>
        <dbReference type="ARBA" id="ARBA00023015"/>
    </source>
</evidence>
<evidence type="ECO:0000313" key="14">
    <source>
        <dbReference type="EMBL" id="AMY10466.1"/>
    </source>
</evidence>
<dbReference type="InterPro" id="IPR004665">
    <property type="entry name" value="Term_rho"/>
</dbReference>
<dbReference type="PROSITE" id="PS51856">
    <property type="entry name" value="RHO_RNA_BD"/>
    <property type="match status" value="1"/>
</dbReference>
<evidence type="ECO:0000256" key="10">
    <source>
        <dbReference type="NCBIfam" id="TIGR00767"/>
    </source>
</evidence>
<feature type="domain" description="Rho RNA-BD" evidence="13">
    <location>
        <begin position="93"/>
        <end position="168"/>
    </location>
</feature>
<dbReference type="EMBL" id="CP015136">
    <property type="protein sequence ID" value="AMY10466.1"/>
    <property type="molecule type" value="Genomic_DNA"/>
</dbReference>
<dbReference type="Pfam" id="PF07497">
    <property type="entry name" value="Rho_RNA_bind"/>
    <property type="match status" value="1"/>
</dbReference>
<feature type="region of interest" description="Disordered" evidence="12">
    <location>
        <begin position="1"/>
        <end position="42"/>
    </location>
</feature>
<organism evidence="14 15">
    <name type="scientific">Luteitalea pratensis</name>
    <dbReference type="NCBI Taxonomy" id="1855912"/>
    <lineage>
        <taxon>Bacteria</taxon>
        <taxon>Pseudomonadati</taxon>
        <taxon>Acidobacteriota</taxon>
        <taxon>Vicinamibacteria</taxon>
        <taxon>Vicinamibacterales</taxon>
        <taxon>Vicinamibacteraceae</taxon>
        <taxon>Luteitalea</taxon>
    </lineage>
</organism>
<feature type="binding site" evidence="9">
    <location>
        <position position="254"/>
    </location>
    <ligand>
        <name>ATP</name>
        <dbReference type="ChEBI" id="CHEBI:30616"/>
    </ligand>
</feature>
<dbReference type="RefSeq" id="WP_257724466.1">
    <property type="nucleotide sequence ID" value="NZ_CP015136.1"/>
</dbReference>
<keyword evidence="8 9" id="KW-0804">Transcription</keyword>
<feature type="binding site" evidence="9">
    <location>
        <begin position="211"/>
        <end position="216"/>
    </location>
    <ligand>
        <name>ATP</name>
        <dbReference type="ChEBI" id="CHEBI:30616"/>
    </ligand>
</feature>
<reference evidence="15" key="2">
    <citation type="submission" date="2016-04" db="EMBL/GenBank/DDBJ databases">
        <title>First Complete Genome Sequence of a Subdivision 6 Acidobacterium.</title>
        <authorList>
            <person name="Huang S."/>
            <person name="Vieira S."/>
            <person name="Bunk B."/>
            <person name="Riedel T."/>
            <person name="Sproeer C."/>
            <person name="Overmann J."/>
        </authorList>
    </citation>
    <scope>NUCLEOTIDE SEQUENCE [LARGE SCALE GENOMIC DNA]</scope>
    <source>
        <strain evidence="15">DSM 100886 HEG_-6_39</strain>
    </source>
</reference>
<dbReference type="SUPFAM" id="SSF68912">
    <property type="entry name" value="Rho N-terminal domain-like"/>
    <property type="match status" value="1"/>
</dbReference>
<dbReference type="InterPro" id="IPR041703">
    <property type="entry name" value="Rho_factor_ATP-bd"/>
</dbReference>
<dbReference type="InterPro" id="IPR027417">
    <property type="entry name" value="P-loop_NTPase"/>
</dbReference>
<dbReference type="InterPro" id="IPR012340">
    <property type="entry name" value="NA-bd_OB-fold"/>
</dbReference>
<dbReference type="GO" id="GO:0003723">
    <property type="term" value="F:RNA binding"/>
    <property type="evidence" value="ECO:0007669"/>
    <property type="project" value="UniProtKB-UniRule"/>
</dbReference>
<keyword evidence="4 9" id="KW-0347">Helicase</keyword>
<dbReference type="CDD" id="cd01128">
    <property type="entry name" value="rho_factor_C"/>
    <property type="match status" value="1"/>
</dbReference>
<keyword evidence="6 9" id="KW-0694">RNA-binding</keyword>
<dbReference type="PANTHER" id="PTHR46425:SF1">
    <property type="entry name" value="TRANSCRIPTION TERMINATION FACTOR RHO"/>
    <property type="match status" value="1"/>
</dbReference>
<dbReference type="GO" id="GO:0004386">
    <property type="term" value="F:helicase activity"/>
    <property type="evidence" value="ECO:0007669"/>
    <property type="project" value="UniProtKB-UniRule"/>
</dbReference>
<dbReference type="Gene3D" id="3.40.50.300">
    <property type="entry name" value="P-loop containing nucleotide triphosphate hydrolases"/>
    <property type="match status" value="1"/>
</dbReference>
<dbReference type="SMART" id="SM00382">
    <property type="entry name" value="AAA"/>
    <property type="match status" value="1"/>
</dbReference>
<dbReference type="Proteomes" id="UP000076079">
    <property type="component" value="Chromosome"/>
</dbReference>
<evidence type="ECO:0000256" key="6">
    <source>
        <dbReference type="ARBA" id="ARBA00022884"/>
    </source>
</evidence>
<comment type="caution">
    <text evidence="9">Lacks conserved residue(s) required for the propagation of feature annotation.</text>
</comment>
<keyword evidence="1 9" id="KW-0806">Transcription termination</keyword>
<feature type="binding site" evidence="9">
    <location>
        <begin position="223"/>
        <end position="228"/>
    </location>
    <ligand>
        <name>ATP</name>
        <dbReference type="ChEBI" id="CHEBI:30616"/>
    </ligand>
</feature>
<dbReference type="Gene3D" id="2.40.50.140">
    <property type="entry name" value="Nucleic acid-binding proteins"/>
    <property type="match status" value="1"/>
</dbReference>
<dbReference type="EC" id="3.6.4.-" evidence="9 10"/>